<gene>
    <name evidence="2" type="ORF">EW146_g8867</name>
</gene>
<comment type="caution">
    <text evidence="2">The sequence shown here is derived from an EMBL/GenBank/DDBJ whole genome shotgun (WGS) entry which is preliminary data.</text>
</comment>
<evidence type="ECO:0000313" key="3">
    <source>
        <dbReference type="Proteomes" id="UP000310158"/>
    </source>
</evidence>
<accession>A0A4S4LAX5</accession>
<reference evidence="2 3" key="1">
    <citation type="submission" date="2019-02" db="EMBL/GenBank/DDBJ databases">
        <title>Genome sequencing of the rare red list fungi Bondarzewia mesenterica.</title>
        <authorList>
            <person name="Buettner E."/>
            <person name="Kellner H."/>
        </authorList>
    </citation>
    <scope>NUCLEOTIDE SEQUENCE [LARGE SCALE GENOMIC DNA]</scope>
    <source>
        <strain evidence="2 3">DSM 108281</strain>
    </source>
</reference>
<organism evidence="2 3">
    <name type="scientific">Bondarzewia mesenterica</name>
    <dbReference type="NCBI Taxonomy" id="1095465"/>
    <lineage>
        <taxon>Eukaryota</taxon>
        <taxon>Fungi</taxon>
        <taxon>Dikarya</taxon>
        <taxon>Basidiomycota</taxon>
        <taxon>Agaricomycotina</taxon>
        <taxon>Agaricomycetes</taxon>
        <taxon>Russulales</taxon>
        <taxon>Bondarzewiaceae</taxon>
        <taxon>Bondarzewia</taxon>
    </lineage>
</organism>
<name>A0A4S4LAX5_9AGAM</name>
<keyword evidence="3" id="KW-1185">Reference proteome</keyword>
<dbReference type="AlphaFoldDB" id="A0A4S4LAX5"/>
<evidence type="ECO:0000313" key="2">
    <source>
        <dbReference type="EMBL" id="THH08824.1"/>
    </source>
</evidence>
<dbReference type="Proteomes" id="UP000310158">
    <property type="component" value="Unassembled WGS sequence"/>
</dbReference>
<protein>
    <submittedName>
        <fullName evidence="2">Uncharacterized protein</fullName>
    </submittedName>
</protein>
<feature type="region of interest" description="Disordered" evidence="1">
    <location>
        <begin position="1"/>
        <end position="25"/>
    </location>
</feature>
<evidence type="ECO:0000256" key="1">
    <source>
        <dbReference type="SAM" id="MobiDB-lite"/>
    </source>
</evidence>
<proteinExistence type="predicted"/>
<sequence length="77" mass="8495">MHGDTGASVVAKRLQEANAPEEGTASSRAYRVRFVSFLVLVGVDPLVRQTVFLYPRRDRRLPVDPLQDPPFSLSAGL</sequence>
<dbReference type="EMBL" id="SGPL01000671">
    <property type="protein sequence ID" value="THH08824.1"/>
    <property type="molecule type" value="Genomic_DNA"/>
</dbReference>